<reference evidence="1 2" key="1">
    <citation type="journal article" date="2010" name="Stand. Genomic Sci.">
        <title>Complete genome sequence of Haloterrigena turkmenica type strain (4k).</title>
        <authorList>
            <person name="Saunders E."/>
            <person name="Tindall B.J."/>
            <person name="Fahnrich R."/>
            <person name="Lapidus A."/>
            <person name="Copeland A."/>
            <person name="Del Rio T.G."/>
            <person name="Lucas S."/>
            <person name="Chen F."/>
            <person name="Tice H."/>
            <person name="Cheng J.F."/>
            <person name="Han C."/>
            <person name="Detter J.C."/>
            <person name="Bruce D."/>
            <person name="Goodwin L."/>
            <person name="Chain P."/>
            <person name="Pitluck S."/>
            <person name="Pati A."/>
            <person name="Ivanova N."/>
            <person name="Mavromatis K."/>
            <person name="Chen A."/>
            <person name="Palaniappan K."/>
            <person name="Land M."/>
            <person name="Hauser L."/>
            <person name="Chang Y.J."/>
            <person name="Jeffries C.D."/>
            <person name="Brettin T."/>
            <person name="Rohde M."/>
            <person name="Goker M."/>
            <person name="Bristow J."/>
            <person name="Eisen J.A."/>
            <person name="Markowitz V."/>
            <person name="Hugenholtz P."/>
            <person name="Klenk H.P."/>
            <person name="Kyrpides N.C."/>
        </authorList>
    </citation>
    <scope>NUCLEOTIDE SEQUENCE [LARGE SCALE GENOMIC DNA]</scope>
    <source>
        <strain evidence="2">ATCC 51198 / DSM 5511 / JCM 9101 / NCIMB 13204 / VKM B-1734 / 4k</strain>
    </source>
</reference>
<dbReference type="Proteomes" id="UP000001903">
    <property type="component" value="Plasmid pHTUR02"/>
</dbReference>
<keyword evidence="1" id="KW-0614">Plasmid</keyword>
<sequence length="91" mass="9993">MAMVDDPRPPLPDWVTDAYTALETDITENAADSSQSGMPAISRGQAVDVLCADEDLALEPDDAEYALTRLLNRGYFYAVDDELRVTIPSEK</sequence>
<evidence type="ECO:0000313" key="1">
    <source>
        <dbReference type="EMBL" id="ADB63539.1"/>
    </source>
</evidence>
<dbReference type="GeneID" id="8745357"/>
<accession>D2S2E2</accession>
<dbReference type="RefSeq" id="WP_012945783.1">
    <property type="nucleotide sequence ID" value="NC_013745.1"/>
</dbReference>
<proteinExistence type="predicted"/>
<dbReference type="OrthoDB" id="256940at2157"/>
<dbReference type="EMBL" id="CP001862">
    <property type="protein sequence ID" value="ADB63539.1"/>
    <property type="molecule type" value="Genomic_DNA"/>
</dbReference>
<name>D2S2E2_HALTV</name>
<gene>
    <name evidence="1" type="ordered locus">Htur_4767</name>
</gene>
<dbReference type="AlphaFoldDB" id="D2S2E2"/>
<dbReference type="KEGG" id="htu:Htur_4767"/>
<evidence type="ECO:0000313" key="2">
    <source>
        <dbReference type="Proteomes" id="UP000001903"/>
    </source>
</evidence>
<dbReference type="HOGENOM" id="CLU_188835_0_0_2"/>
<keyword evidence="2" id="KW-1185">Reference proteome</keyword>
<geneLocation type="plasmid" evidence="1 2">
    <name>pHTUR02</name>
</geneLocation>
<organism evidence="1 2">
    <name type="scientific">Haloterrigena turkmenica (strain ATCC 51198 / DSM 5511 / JCM 9101 / NCIMB 13204 / VKM B-1734 / 4k)</name>
    <name type="common">Halococcus turkmenicus</name>
    <dbReference type="NCBI Taxonomy" id="543526"/>
    <lineage>
        <taxon>Archaea</taxon>
        <taxon>Methanobacteriati</taxon>
        <taxon>Methanobacteriota</taxon>
        <taxon>Stenosarchaea group</taxon>
        <taxon>Halobacteria</taxon>
        <taxon>Halobacteriales</taxon>
        <taxon>Natrialbaceae</taxon>
        <taxon>Haloterrigena</taxon>
    </lineage>
</organism>
<protein>
    <submittedName>
        <fullName evidence="1">Uncharacterized protein</fullName>
    </submittedName>
</protein>